<keyword evidence="1" id="KW-0812">Transmembrane</keyword>
<dbReference type="Proteomes" id="UP001501333">
    <property type="component" value="Unassembled WGS sequence"/>
</dbReference>
<organism evidence="2 3">
    <name type="scientific">Flavobacterium chungbukense</name>
    <dbReference type="NCBI Taxonomy" id="877464"/>
    <lineage>
        <taxon>Bacteria</taxon>
        <taxon>Pseudomonadati</taxon>
        <taxon>Bacteroidota</taxon>
        <taxon>Flavobacteriia</taxon>
        <taxon>Flavobacteriales</taxon>
        <taxon>Flavobacteriaceae</taxon>
        <taxon>Flavobacterium</taxon>
    </lineage>
</organism>
<evidence type="ECO:0000313" key="3">
    <source>
        <dbReference type="Proteomes" id="UP001501333"/>
    </source>
</evidence>
<gene>
    <name evidence="2" type="ORF">GCM10022250_41350</name>
</gene>
<comment type="caution">
    <text evidence="2">The sequence shown here is derived from an EMBL/GenBank/DDBJ whole genome shotgun (WGS) entry which is preliminary data.</text>
</comment>
<protein>
    <submittedName>
        <fullName evidence="2">Uncharacterized protein</fullName>
    </submittedName>
</protein>
<evidence type="ECO:0000313" key="2">
    <source>
        <dbReference type="EMBL" id="GAA4140642.1"/>
    </source>
</evidence>
<keyword evidence="1" id="KW-0472">Membrane</keyword>
<keyword evidence="3" id="KW-1185">Reference proteome</keyword>
<evidence type="ECO:0000256" key="1">
    <source>
        <dbReference type="SAM" id="Phobius"/>
    </source>
</evidence>
<proteinExistence type="predicted"/>
<reference evidence="3" key="1">
    <citation type="journal article" date="2019" name="Int. J. Syst. Evol. Microbiol.">
        <title>The Global Catalogue of Microorganisms (GCM) 10K type strain sequencing project: providing services to taxonomists for standard genome sequencing and annotation.</title>
        <authorList>
            <consortium name="The Broad Institute Genomics Platform"/>
            <consortium name="The Broad Institute Genome Sequencing Center for Infectious Disease"/>
            <person name="Wu L."/>
            <person name="Ma J."/>
        </authorList>
    </citation>
    <scope>NUCLEOTIDE SEQUENCE [LARGE SCALE GENOMIC DNA]</scope>
    <source>
        <strain evidence="3">JCM 17386</strain>
    </source>
</reference>
<sequence>MSLNILYTFAIPSHQTNQCKKQTTMKFNDNNNQEKGMNVIQKIGLCVLVLTIIVYYVLSIQFLTA</sequence>
<accession>A0ABP7YSL1</accession>
<keyword evidence="1" id="KW-1133">Transmembrane helix</keyword>
<feature type="transmembrane region" description="Helical" evidence="1">
    <location>
        <begin position="43"/>
        <end position="63"/>
    </location>
</feature>
<name>A0ABP7YSL1_9FLAO</name>
<dbReference type="EMBL" id="BAABAO010000014">
    <property type="protein sequence ID" value="GAA4140642.1"/>
    <property type="molecule type" value="Genomic_DNA"/>
</dbReference>